<accession>A0A644Y6C7</accession>
<organism evidence="1">
    <name type="scientific">bioreactor metagenome</name>
    <dbReference type="NCBI Taxonomy" id="1076179"/>
    <lineage>
        <taxon>unclassified sequences</taxon>
        <taxon>metagenomes</taxon>
        <taxon>ecological metagenomes</taxon>
    </lineage>
</organism>
<dbReference type="AlphaFoldDB" id="A0A644Y6C7"/>
<dbReference type="EMBL" id="VSSQ01003654">
    <property type="protein sequence ID" value="MPM21734.1"/>
    <property type="molecule type" value="Genomic_DNA"/>
</dbReference>
<proteinExistence type="predicted"/>
<protein>
    <submittedName>
        <fullName evidence="1">Uncharacterized protein</fullName>
    </submittedName>
</protein>
<evidence type="ECO:0000313" key="1">
    <source>
        <dbReference type="EMBL" id="MPM21734.1"/>
    </source>
</evidence>
<gene>
    <name evidence="1" type="ORF">SDC9_68179</name>
</gene>
<comment type="caution">
    <text evidence="1">The sequence shown here is derived from an EMBL/GenBank/DDBJ whole genome shotgun (WGS) entry which is preliminary data.</text>
</comment>
<name>A0A644Y6C7_9ZZZZ</name>
<sequence length="44" mass="4985">MASGDGRRRMPEVFPSIKSESEAEKLARVQTTLARFFEVENEIA</sequence>
<reference evidence="1" key="1">
    <citation type="submission" date="2019-08" db="EMBL/GenBank/DDBJ databases">
        <authorList>
            <person name="Kucharzyk K."/>
            <person name="Murdoch R.W."/>
            <person name="Higgins S."/>
            <person name="Loffler F."/>
        </authorList>
    </citation>
    <scope>NUCLEOTIDE SEQUENCE</scope>
</reference>